<sequence>MPRSLDESAGDLLTAMGQAARRSQGPLAFALGEVTAGTQEGLRVQCGGTELTAEDLRVNEALLTGYCPQLSGTLHGSCTGGGSCTVPVDREDLARARFALVAGDQVVLLTQDEQVYYLLCKVVPLV</sequence>
<dbReference type="InterPro" id="IPR022555">
    <property type="entry name" value="DUF2577"/>
</dbReference>
<reference evidence="1" key="1">
    <citation type="journal article" date="2021" name="PeerJ">
        <title>Extensive microbial diversity within the chicken gut microbiome revealed by metagenomics and culture.</title>
        <authorList>
            <person name="Gilroy R."/>
            <person name="Ravi A."/>
            <person name="Getino M."/>
            <person name="Pursley I."/>
            <person name="Horton D.L."/>
            <person name="Alikhan N.F."/>
            <person name="Baker D."/>
            <person name="Gharbi K."/>
            <person name="Hall N."/>
            <person name="Watson M."/>
            <person name="Adriaenssens E.M."/>
            <person name="Foster-Nyarko E."/>
            <person name="Jarju S."/>
            <person name="Secka A."/>
            <person name="Antonio M."/>
            <person name="Oren A."/>
            <person name="Chaudhuri R.R."/>
            <person name="La Ragione R."/>
            <person name="Hildebrand F."/>
            <person name="Pallen M.J."/>
        </authorList>
    </citation>
    <scope>NUCLEOTIDE SEQUENCE</scope>
    <source>
        <strain evidence="1">CHK186-1790</strain>
    </source>
</reference>
<organism evidence="1 2">
    <name type="scientific">Candidatus Intestinimonas pullistercoris</name>
    <dbReference type="NCBI Taxonomy" id="2838623"/>
    <lineage>
        <taxon>Bacteria</taxon>
        <taxon>Bacillati</taxon>
        <taxon>Bacillota</taxon>
        <taxon>Clostridia</taxon>
        <taxon>Eubacteriales</taxon>
        <taxon>Intestinimonas</taxon>
    </lineage>
</organism>
<evidence type="ECO:0000313" key="2">
    <source>
        <dbReference type="Proteomes" id="UP000823882"/>
    </source>
</evidence>
<protein>
    <recommendedName>
        <fullName evidence="3">DUF2577 domain-containing protein</fullName>
    </recommendedName>
</protein>
<proteinExistence type="predicted"/>
<dbReference type="Pfam" id="PF10844">
    <property type="entry name" value="DUF2577"/>
    <property type="match status" value="1"/>
</dbReference>
<name>A0A9D2P264_9FIRM</name>
<dbReference type="AlphaFoldDB" id="A0A9D2P264"/>
<evidence type="ECO:0008006" key="3">
    <source>
        <dbReference type="Google" id="ProtNLM"/>
    </source>
</evidence>
<dbReference type="Proteomes" id="UP000823882">
    <property type="component" value="Unassembled WGS sequence"/>
</dbReference>
<evidence type="ECO:0000313" key="1">
    <source>
        <dbReference type="EMBL" id="HJC41058.1"/>
    </source>
</evidence>
<dbReference type="EMBL" id="DWWJ01000103">
    <property type="protein sequence ID" value="HJC41058.1"/>
    <property type="molecule type" value="Genomic_DNA"/>
</dbReference>
<reference evidence="1" key="2">
    <citation type="submission" date="2021-04" db="EMBL/GenBank/DDBJ databases">
        <authorList>
            <person name="Gilroy R."/>
        </authorList>
    </citation>
    <scope>NUCLEOTIDE SEQUENCE</scope>
    <source>
        <strain evidence="1">CHK186-1790</strain>
    </source>
</reference>
<comment type="caution">
    <text evidence="1">The sequence shown here is derived from an EMBL/GenBank/DDBJ whole genome shotgun (WGS) entry which is preliminary data.</text>
</comment>
<gene>
    <name evidence="1" type="ORF">H9701_05845</name>
</gene>
<accession>A0A9D2P264</accession>